<dbReference type="InterPro" id="IPR003876">
    <property type="entry name" value="Arg_deiminase"/>
</dbReference>
<comment type="catalytic activity">
    <reaction evidence="3">
        <text>L-arginine + H2O = L-citrulline + NH4(+)</text>
        <dbReference type="Rhea" id="RHEA:19597"/>
        <dbReference type="ChEBI" id="CHEBI:15377"/>
        <dbReference type="ChEBI" id="CHEBI:28938"/>
        <dbReference type="ChEBI" id="CHEBI:32682"/>
        <dbReference type="ChEBI" id="CHEBI:57743"/>
        <dbReference type="EC" id="3.5.3.6"/>
    </reaction>
</comment>
<keyword evidence="3" id="KW-0056">Arginine metabolism</keyword>
<keyword evidence="6" id="KW-1185">Reference proteome</keyword>
<evidence type="ECO:0000256" key="2">
    <source>
        <dbReference type="ARBA" id="ARBA00022801"/>
    </source>
</evidence>
<dbReference type="Pfam" id="PF02274">
    <property type="entry name" value="ADI"/>
    <property type="match status" value="1"/>
</dbReference>
<dbReference type="NCBIfam" id="NF002381">
    <property type="entry name" value="PRK01388.1"/>
    <property type="match status" value="1"/>
</dbReference>
<sequence>MTAQLGADSEVGTLRTVMLHRPGDELRRLTPRNNDQLLFDGVPWVDRAQQEHDAFADLLRGRGVEVLLLSDLLTESLTSSGAARMQGISAAVNERRLGRALAHDLAVHLRGIPAPELAQILMAGMTFDELLAAETGQPEIGGASLVRRMHHGADFVIDPLPNLLFTRDSSFWIRNRVAITSLALPARLRETSLTDLIYAFHPRFLGVRRAYESRTAPVEGGDVLLLSPGVVAVGVGERTTPAGAEALARSLFEDDLAHTVLVVPIAQERASMHLDTVCTMVDTDAVVMYPAIRDTLSAFTIHREDRGVRIRGADPFLEAAADAMGIEKLRVIDTGLDHVTAEREQWDDGNNTLALAPGVVVAYERNVETNARLAASGIEVLEISGSELGSGRGGPRCMSCPISRDSA</sequence>
<dbReference type="Proteomes" id="UP000198327">
    <property type="component" value="Unassembled WGS sequence"/>
</dbReference>
<gene>
    <name evidence="3" type="primary">arcA</name>
    <name evidence="5" type="ORF">SAMN05421642_102470</name>
</gene>
<comment type="pathway">
    <text evidence="3">Amino-acid degradation; L-arginine degradation via ADI pathway; carbamoyl phosphate from L-arginine: step 1/2.</text>
</comment>
<keyword evidence="3" id="KW-0963">Cytoplasm</keyword>
<comment type="similarity">
    <text evidence="1 3">Belongs to the arginine deiminase family.</text>
</comment>
<organism evidence="5 6">
    <name type="scientific">Rhodococcoides kyotonense</name>
    <dbReference type="NCBI Taxonomy" id="398843"/>
    <lineage>
        <taxon>Bacteria</taxon>
        <taxon>Bacillati</taxon>
        <taxon>Actinomycetota</taxon>
        <taxon>Actinomycetes</taxon>
        <taxon>Mycobacteriales</taxon>
        <taxon>Nocardiaceae</taxon>
        <taxon>Rhodococcoides</taxon>
    </lineage>
</organism>
<dbReference type="PANTHER" id="PTHR47271:SF2">
    <property type="entry name" value="ARGININE DEIMINASE"/>
    <property type="match status" value="1"/>
</dbReference>
<evidence type="ECO:0000256" key="4">
    <source>
        <dbReference type="PIRSR" id="PIRSR006356-1"/>
    </source>
</evidence>
<dbReference type="AlphaFoldDB" id="A0A239EPW3"/>
<dbReference type="OrthoDB" id="9807502at2"/>
<dbReference type="HAMAP" id="MF_00242">
    <property type="entry name" value="Arg_deiminase"/>
    <property type="match status" value="1"/>
</dbReference>
<protein>
    <recommendedName>
        <fullName evidence="3">Arginine deiminase</fullName>
        <shortName evidence="3">ADI</shortName>
        <ecNumber evidence="3">3.5.3.6</ecNumber>
    </recommendedName>
    <alternativeName>
        <fullName evidence="3">Arginine dihydrolase</fullName>
        <shortName evidence="3">AD</shortName>
    </alternativeName>
</protein>
<dbReference type="EMBL" id="FZOW01000002">
    <property type="protein sequence ID" value="SNS45904.1"/>
    <property type="molecule type" value="Genomic_DNA"/>
</dbReference>
<evidence type="ECO:0000256" key="1">
    <source>
        <dbReference type="ARBA" id="ARBA00010206"/>
    </source>
</evidence>
<reference evidence="6" key="1">
    <citation type="submission" date="2017-06" db="EMBL/GenBank/DDBJ databases">
        <authorList>
            <person name="Varghese N."/>
            <person name="Submissions S."/>
        </authorList>
    </citation>
    <scope>NUCLEOTIDE SEQUENCE [LARGE SCALE GENOMIC DNA]</scope>
    <source>
        <strain evidence="6">JCM 23211</strain>
    </source>
</reference>
<name>A0A239EPW3_9NOCA</name>
<feature type="active site" description="Amidino-cysteine intermediate" evidence="3 4">
    <location>
        <position position="397"/>
    </location>
</feature>
<dbReference type="PANTHER" id="PTHR47271">
    <property type="entry name" value="ARGININE DEIMINASE"/>
    <property type="match status" value="1"/>
</dbReference>
<dbReference type="GO" id="GO:0005737">
    <property type="term" value="C:cytoplasm"/>
    <property type="evidence" value="ECO:0007669"/>
    <property type="project" value="UniProtKB-SubCell"/>
</dbReference>
<dbReference type="GO" id="GO:0019546">
    <property type="term" value="P:L-arginine deiminase pathway"/>
    <property type="evidence" value="ECO:0007669"/>
    <property type="project" value="UniProtKB-UniRule"/>
</dbReference>
<evidence type="ECO:0000256" key="3">
    <source>
        <dbReference type="HAMAP-Rule" id="MF_00242"/>
    </source>
</evidence>
<accession>A0A239EPW3</accession>
<dbReference type="UniPathway" id="UPA00254">
    <property type="reaction ID" value="UER00364"/>
</dbReference>
<keyword evidence="2 3" id="KW-0378">Hydrolase</keyword>
<dbReference type="SUPFAM" id="SSF55909">
    <property type="entry name" value="Pentein"/>
    <property type="match status" value="1"/>
</dbReference>
<dbReference type="PIRSF" id="PIRSF006356">
    <property type="entry name" value="Arg_deiminase"/>
    <property type="match status" value="1"/>
</dbReference>
<evidence type="ECO:0000313" key="5">
    <source>
        <dbReference type="EMBL" id="SNS45904.1"/>
    </source>
</evidence>
<dbReference type="STRING" id="398843.A3K89_20710"/>
<dbReference type="Gene3D" id="3.75.10.10">
    <property type="entry name" value="L-arginine/glycine Amidinotransferase, Chain A"/>
    <property type="match status" value="1"/>
</dbReference>
<dbReference type="EC" id="3.5.3.6" evidence="3"/>
<dbReference type="GO" id="GO:0016990">
    <property type="term" value="F:arginine deiminase activity"/>
    <property type="evidence" value="ECO:0007669"/>
    <property type="project" value="UniProtKB-UniRule"/>
</dbReference>
<evidence type="ECO:0000313" key="6">
    <source>
        <dbReference type="Proteomes" id="UP000198327"/>
    </source>
</evidence>
<proteinExistence type="inferred from homology"/>
<dbReference type="NCBIfam" id="TIGR01078">
    <property type="entry name" value="arcA"/>
    <property type="match status" value="1"/>
</dbReference>
<comment type="subcellular location">
    <subcellularLocation>
        <location evidence="3">Cytoplasm</location>
    </subcellularLocation>
</comment>
<dbReference type="PRINTS" id="PR01466">
    <property type="entry name" value="ARGDEIMINASE"/>
</dbReference>
<dbReference type="Gene3D" id="1.10.3930.10">
    <property type="entry name" value="Arginine deiminase"/>
    <property type="match status" value="1"/>
</dbReference>
<dbReference type="RefSeq" id="WP_089243670.1">
    <property type="nucleotide sequence ID" value="NZ_FZOW01000002.1"/>
</dbReference>